<keyword evidence="1" id="KW-0732">Signal</keyword>
<evidence type="ECO:0000313" key="3">
    <source>
        <dbReference type="Proteomes" id="UP000722121"/>
    </source>
</evidence>
<proteinExistence type="predicted"/>
<comment type="caution">
    <text evidence="2">The sequence shown here is derived from an EMBL/GenBank/DDBJ whole genome shotgun (WGS) entry which is preliminary data.</text>
</comment>
<feature type="chain" id="PRO_5046308919" description="HIT domain-containing protein" evidence="1">
    <location>
        <begin position="26"/>
        <end position="348"/>
    </location>
</feature>
<reference evidence="2 3" key="1">
    <citation type="submission" date="2021-02" db="EMBL/GenBank/DDBJ databases">
        <title>Activity-based single-cell genomes from oceanic crustal fluid captures similar information to metagenomic and metatranscriptomic surveys with orders of magnitude less sampling.</title>
        <authorList>
            <person name="D'Angelo T.S."/>
            <person name="Orcutt B.N."/>
        </authorList>
    </citation>
    <scope>NUCLEOTIDE SEQUENCE [LARGE SCALE GENOMIC DNA]</scope>
    <source>
        <strain evidence="2">AH-315-G07</strain>
    </source>
</reference>
<name>A0ABS3ARS7_9BACT</name>
<evidence type="ECO:0000313" key="2">
    <source>
        <dbReference type="EMBL" id="MBN4067055.1"/>
    </source>
</evidence>
<dbReference type="InterPro" id="IPR036265">
    <property type="entry name" value="HIT-like_sf"/>
</dbReference>
<protein>
    <recommendedName>
        <fullName evidence="4">HIT domain-containing protein</fullName>
    </recommendedName>
</protein>
<dbReference type="EMBL" id="JAFITR010000058">
    <property type="protein sequence ID" value="MBN4067055.1"/>
    <property type="molecule type" value="Genomic_DNA"/>
</dbReference>
<evidence type="ECO:0008006" key="4">
    <source>
        <dbReference type="Google" id="ProtNLM"/>
    </source>
</evidence>
<feature type="non-terminal residue" evidence="2">
    <location>
        <position position="1"/>
    </location>
</feature>
<keyword evidence="3" id="KW-1185">Reference proteome</keyword>
<accession>A0ABS3ARS7</accession>
<dbReference type="Gene3D" id="3.30.428.10">
    <property type="entry name" value="HIT-like"/>
    <property type="match status" value="1"/>
</dbReference>
<dbReference type="SUPFAM" id="SSF54197">
    <property type="entry name" value="HIT-like"/>
    <property type="match status" value="1"/>
</dbReference>
<gene>
    <name evidence="2" type="ORF">JYU14_03125</name>
</gene>
<evidence type="ECO:0000256" key="1">
    <source>
        <dbReference type="SAM" id="SignalP"/>
    </source>
</evidence>
<sequence length="348" mass="40106">FGNVLVKNRTHVILGCFMAISFLFAAGTDTHVSDSFYRIVEENTDVKLQLSLAPLSYGAVDIVLCDNFSIENVDEQHFSAIWAIRSVAKEHFAKKGYTGFLCYSKILFNKPLELQIVPYSSLPWYLNNSIVRKIYSVWKQAQVLYRTTFPASPPSEKDLREQMVFWTGLNRFLQKTKEKSGSGALTQENVIRNQLIYTQRSQESQDNISLLYNYAPVNTGGEQMHFLLVPSPEKPAKNFLELEESQYTATLTLAKKVAMWAKKEFGDRTVIHFFDKTGEIAGQTQPLYHAHLIIIKKEEEETWGKISMFLRMLIPPSPLPFKELEERVSHYQETLGLFLRKEEVRDDR</sequence>
<feature type="signal peptide" evidence="1">
    <location>
        <begin position="1"/>
        <end position="25"/>
    </location>
</feature>
<dbReference type="Proteomes" id="UP000722121">
    <property type="component" value="Unassembled WGS sequence"/>
</dbReference>
<organism evidence="2 3">
    <name type="scientific">Simkania negevensis</name>
    <dbReference type="NCBI Taxonomy" id="83561"/>
    <lineage>
        <taxon>Bacteria</taxon>
        <taxon>Pseudomonadati</taxon>
        <taxon>Chlamydiota</taxon>
        <taxon>Chlamydiia</taxon>
        <taxon>Parachlamydiales</taxon>
        <taxon>Simkaniaceae</taxon>
        <taxon>Simkania</taxon>
    </lineage>
</organism>